<evidence type="ECO:0000256" key="1">
    <source>
        <dbReference type="SAM" id="MobiDB-lite"/>
    </source>
</evidence>
<feature type="signal peptide" evidence="2">
    <location>
        <begin position="1"/>
        <end position="23"/>
    </location>
</feature>
<gene>
    <name evidence="3" type="ORF">DFR76_102736</name>
</gene>
<feature type="region of interest" description="Disordered" evidence="1">
    <location>
        <begin position="375"/>
        <end position="396"/>
    </location>
</feature>
<comment type="caution">
    <text evidence="3">The sequence shown here is derived from an EMBL/GenBank/DDBJ whole genome shotgun (WGS) entry which is preliminary data.</text>
</comment>
<evidence type="ECO:0000256" key="2">
    <source>
        <dbReference type="SAM" id="SignalP"/>
    </source>
</evidence>
<dbReference type="EMBL" id="QQBC01000002">
    <property type="protein sequence ID" value="RDI68335.1"/>
    <property type="molecule type" value="Genomic_DNA"/>
</dbReference>
<protein>
    <submittedName>
        <fullName evidence="3">Uncharacterized protein</fullName>
    </submittedName>
</protein>
<proteinExistence type="predicted"/>
<evidence type="ECO:0000313" key="3">
    <source>
        <dbReference type="EMBL" id="RDI68335.1"/>
    </source>
</evidence>
<organism evidence="3 4">
    <name type="scientific">Nocardia pseudobrasiliensis</name>
    <dbReference type="NCBI Taxonomy" id="45979"/>
    <lineage>
        <taxon>Bacteria</taxon>
        <taxon>Bacillati</taxon>
        <taxon>Actinomycetota</taxon>
        <taxon>Actinomycetes</taxon>
        <taxon>Mycobacteriales</taxon>
        <taxon>Nocardiaceae</taxon>
        <taxon>Nocardia</taxon>
    </lineage>
</organism>
<feature type="region of interest" description="Disordered" evidence="1">
    <location>
        <begin position="115"/>
        <end position="198"/>
    </location>
</feature>
<name>A0A370IC80_9NOCA</name>
<feature type="compositionally biased region" description="Polar residues" evidence="1">
    <location>
        <begin position="135"/>
        <end position="145"/>
    </location>
</feature>
<keyword evidence="2" id="KW-0732">Signal</keyword>
<dbReference type="RefSeq" id="WP_067993258.1">
    <property type="nucleotide sequence ID" value="NZ_QQBC01000002.1"/>
</dbReference>
<feature type="chain" id="PRO_5016985222" evidence="2">
    <location>
        <begin position="24"/>
        <end position="548"/>
    </location>
</feature>
<accession>A0A370IC80</accession>
<dbReference type="AlphaFoldDB" id="A0A370IC80"/>
<sequence>MRHDRIPARVVLLRLVWGLPASAALTLFGAAVATADPHDGGGHAGGAGASDHQAHGGKPAHLGTDAVPPSGPAAKPASPKPGSSEGGFGSPPAANGSGVAVPATAAIEIPAAIAASKSSAPQHVTPSRGEDRANSRTIVEQSTAVGSARTPADSVEFGTPAATSTETVAASASSAQPDPVPATVAAPNPSTPPVASIVPAQQLPTPSPILRTGLAVMTQLMTAGVSMPSPTLAAPAAQVSTSDTTSPINIRGYVFPADAQPGEGWVDPDSPPLQDGYGPGFTPTATGLRYTNTTDHTEVVSYQDPASGETTSVAVQPGESVDVPPLGPATPSIYVFRTRDPNGPEADDPPTVDEELVGTGPNHDVPMHRENFQLVDQPAGSGSGSGTGASGTPNPIIGPVGAPFTPAPPPDLSGAADQAGQFVAIADLAATLSGHTSTAAVLGTIGNFLDDAQLGIAVSRGDTGGEIRYGSAVVGDALKADGGQIGYLLGVAVTTTGYAISQLTGTDFSPGSVSAVGDYAFHNPAQVAQSITDAVTKVRDDLWSVFLP</sequence>
<feature type="region of interest" description="Disordered" evidence="1">
    <location>
        <begin position="39"/>
        <end position="98"/>
    </location>
</feature>
<reference evidence="3 4" key="1">
    <citation type="submission" date="2018-07" db="EMBL/GenBank/DDBJ databases">
        <title>Genomic Encyclopedia of Type Strains, Phase IV (KMG-IV): sequencing the most valuable type-strain genomes for metagenomic binning, comparative biology and taxonomic classification.</title>
        <authorList>
            <person name="Goeker M."/>
        </authorList>
    </citation>
    <scope>NUCLEOTIDE SEQUENCE [LARGE SCALE GENOMIC DNA]</scope>
    <source>
        <strain evidence="3 4">DSM 44290</strain>
    </source>
</reference>
<evidence type="ECO:0000313" key="4">
    <source>
        <dbReference type="Proteomes" id="UP000254869"/>
    </source>
</evidence>
<feature type="compositionally biased region" description="Low complexity" evidence="1">
    <location>
        <begin position="159"/>
        <end position="175"/>
    </location>
</feature>
<feature type="compositionally biased region" description="Low complexity" evidence="1">
    <location>
        <begin position="66"/>
        <end position="83"/>
    </location>
</feature>
<dbReference type="STRING" id="1210086.GCA_001613105_01312"/>
<keyword evidence="4" id="KW-1185">Reference proteome</keyword>
<dbReference type="Proteomes" id="UP000254869">
    <property type="component" value="Unassembled WGS sequence"/>
</dbReference>